<keyword evidence="10" id="KW-0732">Signal</keyword>
<dbReference type="GO" id="GO:0004497">
    <property type="term" value="F:monooxygenase activity"/>
    <property type="evidence" value="ECO:0007669"/>
    <property type="project" value="UniProtKB-KW"/>
</dbReference>
<feature type="signal peptide" evidence="10">
    <location>
        <begin position="1"/>
        <end position="23"/>
    </location>
</feature>
<keyword evidence="12" id="KW-1185">Reference proteome</keyword>
<dbReference type="GO" id="GO:0016705">
    <property type="term" value="F:oxidoreductase activity, acting on paired donors, with incorporation or reduction of molecular oxygen"/>
    <property type="evidence" value="ECO:0007669"/>
    <property type="project" value="InterPro"/>
</dbReference>
<dbReference type="InterPro" id="IPR002401">
    <property type="entry name" value="Cyt_P450_E_grp-I"/>
</dbReference>
<comment type="similarity">
    <text evidence="2 9">Belongs to the cytochrome P450 family.</text>
</comment>
<dbReference type="Proteomes" id="UP000295252">
    <property type="component" value="Chromosome VII"/>
</dbReference>
<name>A0A068UU39_COFCA</name>
<dbReference type="Gene3D" id="1.10.630.10">
    <property type="entry name" value="Cytochrome P450"/>
    <property type="match status" value="1"/>
</dbReference>
<evidence type="ECO:0000256" key="9">
    <source>
        <dbReference type="RuleBase" id="RU000461"/>
    </source>
</evidence>
<evidence type="ECO:0000313" key="11">
    <source>
        <dbReference type="EMBL" id="CDP11812.1"/>
    </source>
</evidence>
<protein>
    <submittedName>
        <fullName evidence="11">Uncharacterized protein</fullName>
    </submittedName>
</protein>
<gene>
    <name evidence="11" type="ORF">GSCOC_T00035062001</name>
</gene>
<dbReference type="InterPro" id="IPR017972">
    <property type="entry name" value="Cyt_P450_CS"/>
</dbReference>
<dbReference type="AlphaFoldDB" id="A0A068UU39"/>
<dbReference type="SUPFAM" id="SSF48264">
    <property type="entry name" value="Cytochrome P450"/>
    <property type="match status" value="1"/>
</dbReference>
<organism evidence="11 12">
    <name type="scientific">Coffea canephora</name>
    <name type="common">Robusta coffee</name>
    <dbReference type="NCBI Taxonomy" id="49390"/>
    <lineage>
        <taxon>Eukaryota</taxon>
        <taxon>Viridiplantae</taxon>
        <taxon>Streptophyta</taxon>
        <taxon>Embryophyta</taxon>
        <taxon>Tracheophyta</taxon>
        <taxon>Spermatophyta</taxon>
        <taxon>Magnoliopsida</taxon>
        <taxon>eudicotyledons</taxon>
        <taxon>Gunneridae</taxon>
        <taxon>Pentapetalae</taxon>
        <taxon>asterids</taxon>
        <taxon>lamiids</taxon>
        <taxon>Gentianales</taxon>
        <taxon>Rubiaceae</taxon>
        <taxon>Ixoroideae</taxon>
        <taxon>Gardenieae complex</taxon>
        <taxon>Bertiereae - Coffeeae clade</taxon>
        <taxon>Coffeeae</taxon>
        <taxon>Coffea</taxon>
    </lineage>
</organism>
<evidence type="ECO:0000256" key="5">
    <source>
        <dbReference type="ARBA" id="ARBA00023002"/>
    </source>
</evidence>
<dbReference type="PANTHER" id="PTHR47955">
    <property type="entry name" value="CYTOCHROME P450 FAMILY 71 PROTEIN"/>
    <property type="match status" value="1"/>
</dbReference>
<dbReference type="GO" id="GO:0020037">
    <property type="term" value="F:heme binding"/>
    <property type="evidence" value="ECO:0007669"/>
    <property type="project" value="InterPro"/>
</dbReference>
<dbReference type="Gramene" id="CDP11812">
    <property type="protein sequence ID" value="CDP11812"/>
    <property type="gene ID" value="GSCOC_T00035062001"/>
</dbReference>
<dbReference type="PhylomeDB" id="A0A068UU39"/>
<reference evidence="12" key="1">
    <citation type="journal article" date="2014" name="Science">
        <title>The coffee genome provides insight into the convergent evolution of caffeine biosynthesis.</title>
        <authorList>
            <person name="Denoeud F."/>
            <person name="Carretero-Paulet L."/>
            <person name="Dereeper A."/>
            <person name="Droc G."/>
            <person name="Guyot R."/>
            <person name="Pietrella M."/>
            <person name="Zheng C."/>
            <person name="Alberti A."/>
            <person name="Anthony F."/>
            <person name="Aprea G."/>
            <person name="Aury J.M."/>
            <person name="Bento P."/>
            <person name="Bernard M."/>
            <person name="Bocs S."/>
            <person name="Campa C."/>
            <person name="Cenci A."/>
            <person name="Combes M.C."/>
            <person name="Crouzillat D."/>
            <person name="Da Silva C."/>
            <person name="Daddiego L."/>
            <person name="De Bellis F."/>
            <person name="Dussert S."/>
            <person name="Garsmeur O."/>
            <person name="Gayraud T."/>
            <person name="Guignon V."/>
            <person name="Jahn K."/>
            <person name="Jamilloux V."/>
            <person name="Joet T."/>
            <person name="Labadie K."/>
            <person name="Lan T."/>
            <person name="Leclercq J."/>
            <person name="Lepelley M."/>
            <person name="Leroy T."/>
            <person name="Li L.T."/>
            <person name="Librado P."/>
            <person name="Lopez L."/>
            <person name="Munoz A."/>
            <person name="Noel B."/>
            <person name="Pallavicini A."/>
            <person name="Perrotta G."/>
            <person name="Poncet V."/>
            <person name="Pot D."/>
            <person name="Priyono X."/>
            <person name="Rigoreau M."/>
            <person name="Rouard M."/>
            <person name="Rozas J."/>
            <person name="Tranchant-Dubreuil C."/>
            <person name="VanBuren R."/>
            <person name="Zhang Q."/>
            <person name="Andrade A.C."/>
            <person name="Argout X."/>
            <person name="Bertrand B."/>
            <person name="de Kochko A."/>
            <person name="Graziosi G."/>
            <person name="Henry R.J."/>
            <person name="Jayarama X."/>
            <person name="Ming R."/>
            <person name="Nagai C."/>
            <person name="Rounsley S."/>
            <person name="Sankoff D."/>
            <person name="Giuliano G."/>
            <person name="Albert V.A."/>
            <person name="Wincker P."/>
            <person name="Lashermes P."/>
        </authorList>
    </citation>
    <scope>NUCLEOTIDE SEQUENCE [LARGE SCALE GENOMIC DNA]</scope>
    <source>
        <strain evidence="12">cv. DH200-94</strain>
    </source>
</reference>
<evidence type="ECO:0000256" key="10">
    <source>
        <dbReference type="SAM" id="SignalP"/>
    </source>
</evidence>
<dbReference type="Pfam" id="PF00067">
    <property type="entry name" value="p450"/>
    <property type="match status" value="1"/>
</dbReference>
<dbReference type="STRING" id="49390.A0A068UU39"/>
<dbReference type="GO" id="GO:0005506">
    <property type="term" value="F:iron ion binding"/>
    <property type="evidence" value="ECO:0007669"/>
    <property type="project" value="InterPro"/>
</dbReference>
<evidence type="ECO:0000256" key="2">
    <source>
        <dbReference type="ARBA" id="ARBA00010617"/>
    </source>
</evidence>
<evidence type="ECO:0000313" key="12">
    <source>
        <dbReference type="Proteomes" id="UP000295252"/>
    </source>
</evidence>
<dbReference type="OrthoDB" id="2789670at2759"/>
<feature type="chain" id="PRO_5001657976" evidence="10">
    <location>
        <begin position="24"/>
        <end position="499"/>
    </location>
</feature>
<dbReference type="InterPro" id="IPR001128">
    <property type="entry name" value="Cyt_P450"/>
</dbReference>
<evidence type="ECO:0000256" key="1">
    <source>
        <dbReference type="ARBA" id="ARBA00001971"/>
    </source>
</evidence>
<evidence type="ECO:0000256" key="7">
    <source>
        <dbReference type="ARBA" id="ARBA00023033"/>
    </source>
</evidence>
<keyword evidence="5 9" id="KW-0560">Oxidoreductase</keyword>
<sequence>MDLFLFLGAFFLFCLMLVKIVKKSKPVKLPPGPRKLPIIGNLHHLNGSLPHRTLADLAKKYGPLMHLQLGEVSTVVVSSADVAKDFLNKYDTIFANRPTLLTSTILFYNNTHISFSPYGDYWRQLRKIYTMELLSARRVQTFRSIREDEVLNMIKSISSEEGSVVNFTTKLSSLTLSITARAAFGKRSKYHDEFLSLMNEVVILLSGFNVVDMYPSFKILERITGIRRKLERLHKQIDEVLENILNEHKVKRAGWKPGNGEAKQDIVDVLLNIQESGEFGAPLTDNNVKAVIFEIFFGGGETSSTTMAWAMAEMIKNPRLLKRSQDEVRQIYGEMGNVDESRLHELKYLPAVIRETLRLHPAGPFLLPRECSEQCEIQGYEIPVKARVFVNVWAIGRDPEHWTESEKFIPERFLESETDFKGKTFNYIPFGAGRRMCPGISFALPNIELPLAQLLYHFDWKLPGDLNPELLDMTEAFGLAVRPKQDLLLIAIPYHSSSI</sequence>
<keyword evidence="7 9" id="KW-0503">Monooxygenase</keyword>
<dbReference type="InterPro" id="IPR036396">
    <property type="entry name" value="Cyt_P450_sf"/>
</dbReference>
<keyword evidence="3 8" id="KW-0349">Heme</keyword>
<dbReference type="OMA" id="VTMTFFN"/>
<feature type="binding site" description="axial binding residue" evidence="8">
    <location>
        <position position="437"/>
    </location>
    <ligand>
        <name>heme</name>
        <dbReference type="ChEBI" id="CHEBI:30413"/>
    </ligand>
    <ligandPart>
        <name>Fe</name>
        <dbReference type="ChEBI" id="CHEBI:18248"/>
    </ligandPart>
</feature>
<dbReference type="PROSITE" id="PS00086">
    <property type="entry name" value="CYTOCHROME_P450"/>
    <property type="match status" value="1"/>
</dbReference>
<dbReference type="PRINTS" id="PR00385">
    <property type="entry name" value="P450"/>
</dbReference>
<dbReference type="InParanoid" id="A0A068UU39"/>
<evidence type="ECO:0000256" key="6">
    <source>
        <dbReference type="ARBA" id="ARBA00023004"/>
    </source>
</evidence>
<dbReference type="EMBL" id="HG739144">
    <property type="protein sequence ID" value="CDP11812.1"/>
    <property type="molecule type" value="Genomic_DNA"/>
</dbReference>
<dbReference type="FunFam" id="1.10.630.10:FF:000008">
    <property type="entry name" value="Cytochrome P450 71D8"/>
    <property type="match status" value="1"/>
</dbReference>
<keyword evidence="4 8" id="KW-0479">Metal-binding</keyword>
<evidence type="ECO:0000256" key="3">
    <source>
        <dbReference type="ARBA" id="ARBA00022617"/>
    </source>
</evidence>
<comment type="cofactor">
    <cofactor evidence="1 8">
        <name>heme</name>
        <dbReference type="ChEBI" id="CHEBI:30413"/>
    </cofactor>
</comment>
<keyword evidence="6 8" id="KW-0408">Iron</keyword>
<dbReference type="CDD" id="cd11072">
    <property type="entry name" value="CYP71-like"/>
    <property type="match status" value="1"/>
</dbReference>
<proteinExistence type="inferred from homology"/>
<dbReference type="PANTHER" id="PTHR47955:SF8">
    <property type="entry name" value="CYTOCHROME P450 71D11-LIKE"/>
    <property type="match status" value="1"/>
</dbReference>
<evidence type="ECO:0000256" key="4">
    <source>
        <dbReference type="ARBA" id="ARBA00022723"/>
    </source>
</evidence>
<evidence type="ECO:0000256" key="8">
    <source>
        <dbReference type="PIRSR" id="PIRSR602401-1"/>
    </source>
</evidence>
<accession>A0A068UU39</accession>
<dbReference type="PRINTS" id="PR00463">
    <property type="entry name" value="EP450I"/>
</dbReference>